<dbReference type="EMBL" id="CP044067">
    <property type="protein sequence ID" value="QET05019.1"/>
    <property type="molecule type" value="Genomic_DNA"/>
</dbReference>
<dbReference type="Proteomes" id="UP000322822">
    <property type="component" value="Chromosome 2"/>
</dbReference>
<organism evidence="2 3">
    <name type="scientific">Cupriavidus pauculus</name>
    <dbReference type="NCBI Taxonomy" id="82633"/>
    <lineage>
        <taxon>Bacteria</taxon>
        <taxon>Pseudomonadati</taxon>
        <taxon>Pseudomonadota</taxon>
        <taxon>Betaproteobacteria</taxon>
        <taxon>Burkholderiales</taxon>
        <taxon>Burkholderiaceae</taxon>
        <taxon>Cupriavidus</taxon>
    </lineage>
</organism>
<name>A0A5P2HCW5_9BURK</name>
<feature type="domain" description="Cytochrome P460" evidence="1">
    <location>
        <begin position="53"/>
        <end position="200"/>
    </location>
</feature>
<dbReference type="InterPro" id="IPR038142">
    <property type="entry name" value="Cytochrome_P460_sp"/>
</dbReference>
<gene>
    <name evidence="2" type="ORF">FOB72_23465</name>
</gene>
<dbReference type="CDD" id="cd20750">
    <property type="entry name" value="cyt_c_I"/>
    <property type="match status" value="1"/>
</dbReference>
<accession>A0A5P2HCW5</accession>
<dbReference type="Gene3D" id="3.50.70.20">
    <property type="entry name" value="Cytochrome P460"/>
    <property type="match status" value="1"/>
</dbReference>
<dbReference type="Pfam" id="PF16694">
    <property type="entry name" value="Cytochrome_P460"/>
    <property type="match status" value="1"/>
</dbReference>
<dbReference type="AlphaFoldDB" id="A0A5P2HCW5"/>
<dbReference type="RefSeq" id="WP_150375079.1">
    <property type="nucleotide sequence ID" value="NZ_CP044067.1"/>
</dbReference>
<evidence type="ECO:0000313" key="3">
    <source>
        <dbReference type="Proteomes" id="UP000322822"/>
    </source>
</evidence>
<protein>
    <submittedName>
        <fullName evidence="2">Cytochrome C</fullName>
    </submittedName>
</protein>
<reference evidence="2 3" key="1">
    <citation type="submission" date="2019-09" db="EMBL/GenBank/DDBJ databases">
        <title>FDA dAtabase for Regulatory Grade micrObial Sequences (FDA-ARGOS): Supporting development and validation of Infectious Disease Dx tests.</title>
        <authorList>
            <person name="Sciortino C."/>
            <person name="Tallon L."/>
            <person name="Sadzewicz L."/>
            <person name="Vavikolanu K."/>
            <person name="Mehta A."/>
            <person name="Aluvathingal J."/>
            <person name="Nadendla S."/>
            <person name="Nandy P."/>
            <person name="Geyer C."/>
            <person name="Yan Y."/>
            <person name="Sichtig H."/>
        </authorList>
    </citation>
    <scope>NUCLEOTIDE SEQUENCE [LARGE SCALE GENOMIC DNA]</scope>
    <source>
        <strain evidence="2 3">FDAARGOS_664</strain>
    </source>
</reference>
<dbReference type="InterPro" id="IPR032033">
    <property type="entry name" value="Cytochrome_P460"/>
</dbReference>
<evidence type="ECO:0000313" key="2">
    <source>
        <dbReference type="EMBL" id="QET05019.1"/>
    </source>
</evidence>
<evidence type="ECO:0000259" key="1">
    <source>
        <dbReference type="Pfam" id="PF16694"/>
    </source>
</evidence>
<dbReference type="OrthoDB" id="511546at2"/>
<proteinExistence type="predicted"/>
<sequence length="208" mass="22452">MSAYRGSVRRGWRGALVAAVATVSIGVAIHAPHASAADKPGAAVDASGKLRVPDGYRTTYNFLGTWAVAKDQGAGSEELHVVYASPGTIDAYRKNGSFPDGTVLVKEVYVAATEPMTTGTVSHSEKLRGWFVMVRDAKGRYPQGDTWGDGWGWAWFDDGKPTVASRNLPMKSGVPMPTFNYKQNCLACHTPAKATEWIFTQGYPPLKK</sequence>